<evidence type="ECO:0008006" key="4">
    <source>
        <dbReference type="Google" id="ProtNLM"/>
    </source>
</evidence>
<evidence type="ECO:0000256" key="1">
    <source>
        <dbReference type="SAM" id="SignalP"/>
    </source>
</evidence>
<organism evidence="2 3">
    <name type="scientific">Chryseobacterium gambrini</name>
    <dbReference type="NCBI Taxonomy" id="373672"/>
    <lineage>
        <taxon>Bacteria</taxon>
        <taxon>Pseudomonadati</taxon>
        <taxon>Bacteroidota</taxon>
        <taxon>Flavobacteriia</taxon>
        <taxon>Flavobacteriales</taxon>
        <taxon>Weeksellaceae</taxon>
        <taxon>Chryseobacterium group</taxon>
        <taxon>Chryseobacterium</taxon>
    </lineage>
</organism>
<proteinExistence type="predicted"/>
<dbReference type="AlphaFoldDB" id="A0AAJ1R0V6"/>
<accession>A0AAJ1R0V6</accession>
<keyword evidence="1" id="KW-0732">Signal</keyword>
<gene>
    <name evidence="2" type="ORF">QX233_04035</name>
</gene>
<feature type="signal peptide" evidence="1">
    <location>
        <begin position="1"/>
        <end position="18"/>
    </location>
</feature>
<evidence type="ECO:0000313" key="3">
    <source>
        <dbReference type="Proteomes" id="UP001225933"/>
    </source>
</evidence>
<sequence>MKKIILTIAIALSTAIYSQTGIHTANPQGVFHIDGGKDNPIAEIPSATQQKNDFVVTSAGNVGIGTTNPNSDAALEINATNKGFLPPRLALTGSNDITTISSPSIGMIVYNTTTSATLNKGVTYYDGTSWKQLVPASSANSSAVVDLLSDATTGNSLSGSTSGATVLNFGTITAPSDGSYAFSFRLYGTTSGTGRGIFYIYLVRVRSGSETLLDLAELNPYCFGSDATTYSVTLSGGGVVQGDTFKIYIGRYNGGGATSPTWTLKGNPGNFANKTSFTWWKI</sequence>
<evidence type="ECO:0000313" key="2">
    <source>
        <dbReference type="EMBL" id="MDN4011621.1"/>
    </source>
</evidence>
<reference evidence="2" key="1">
    <citation type="submission" date="2023-06" db="EMBL/GenBank/DDBJ databases">
        <title>Two Chryseobacterium gambrini strains from China.</title>
        <authorList>
            <person name="Zeng J."/>
            <person name="Wu Y."/>
        </authorList>
    </citation>
    <scope>NUCLEOTIDE SEQUENCE</scope>
    <source>
        <strain evidence="2">SQ219</strain>
    </source>
</reference>
<name>A0AAJ1R0V6_9FLAO</name>
<protein>
    <recommendedName>
        <fullName evidence="4">C1q domain-containing protein</fullName>
    </recommendedName>
</protein>
<comment type="caution">
    <text evidence="2">The sequence shown here is derived from an EMBL/GenBank/DDBJ whole genome shotgun (WGS) entry which is preliminary data.</text>
</comment>
<dbReference type="RefSeq" id="WP_214589769.1">
    <property type="nucleotide sequence ID" value="NZ_JAUHGV010000003.1"/>
</dbReference>
<dbReference type="Proteomes" id="UP001225933">
    <property type="component" value="Unassembled WGS sequence"/>
</dbReference>
<feature type="chain" id="PRO_5042517474" description="C1q domain-containing protein" evidence="1">
    <location>
        <begin position="19"/>
        <end position="282"/>
    </location>
</feature>
<dbReference type="EMBL" id="JAUHGV010000003">
    <property type="protein sequence ID" value="MDN4011621.1"/>
    <property type="molecule type" value="Genomic_DNA"/>
</dbReference>